<evidence type="ECO:0000313" key="11">
    <source>
        <dbReference type="EMBL" id="WXA91673.1"/>
    </source>
</evidence>
<dbReference type="NCBIfam" id="TIGR01494">
    <property type="entry name" value="ATPase_P-type"/>
    <property type="match status" value="1"/>
</dbReference>
<evidence type="ECO:0000256" key="2">
    <source>
        <dbReference type="ARBA" id="ARBA00006024"/>
    </source>
</evidence>
<dbReference type="InterPro" id="IPR036163">
    <property type="entry name" value="HMA_dom_sf"/>
</dbReference>
<feature type="transmembrane region" description="Helical" evidence="8">
    <location>
        <begin position="416"/>
        <end position="435"/>
    </location>
</feature>
<organism evidence="11 12">
    <name type="scientific">Pendulispora brunnea</name>
    <dbReference type="NCBI Taxonomy" id="2905690"/>
    <lineage>
        <taxon>Bacteria</taxon>
        <taxon>Pseudomonadati</taxon>
        <taxon>Myxococcota</taxon>
        <taxon>Myxococcia</taxon>
        <taxon>Myxococcales</taxon>
        <taxon>Sorangiineae</taxon>
        <taxon>Pendulisporaceae</taxon>
        <taxon>Pendulispora</taxon>
    </lineage>
</organism>
<evidence type="ECO:0000256" key="5">
    <source>
        <dbReference type="ARBA" id="ARBA00022967"/>
    </source>
</evidence>
<dbReference type="InterPro" id="IPR023299">
    <property type="entry name" value="ATPase_P-typ_cyto_dom_N"/>
</dbReference>
<evidence type="ECO:0000259" key="10">
    <source>
        <dbReference type="Pfam" id="PF12156"/>
    </source>
</evidence>
<comment type="similarity">
    <text evidence="2">Belongs to the cation transport ATPase (P-type) (TC 3.A.3) family. Type IB subfamily.</text>
</comment>
<dbReference type="SUPFAM" id="SSF81653">
    <property type="entry name" value="Calcium ATPase, transduction domain A"/>
    <property type="match status" value="1"/>
</dbReference>
<dbReference type="Gene3D" id="3.40.1110.10">
    <property type="entry name" value="Calcium-transporting ATPase, cytoplasmic domain N"/>
    <property type="match status" value="1"/>
</dbReference>
<feature type="transmembrane region" description="Helical" evidence="8">
    <location>
        <begin position="165"/>
        <end position="190"/>
    </location>
</feature>
<accession>A0ABZ2K2T0</accession>
<evidence type="ECO:0000256" key="1">
    <source>
        <dbReference type="ARBA" id="ARBA00004127"/>
    </source>
</evidence>
<dbReference type="Proteomes" id="UP001379533">
    <property type="component" value="Chromosome"/>
</dbReference>
<proteinExistence type="inferred from homology"/>
<dbReference type="SUPFAM" id="SSF56784">
    <property type="entry name" value="HAD-like"/>
    <property type="match status" value="1"/>
</dbReference>
<dbReference type="InterPro" id="IPR023214">
    <property type="entry name" value="HAD_sf"/>
</dbReference>
<dbReference type="RefSeq" id="WP_394842294.1">
    <property type="nucleotide sequence ID" value="NZ_CP089982.1"/>
</dbReference>
<evidence type="ECO:0000256" key="6">
    <source>
        <dbReference type="ARBA" id="ARBA00022989"/>
    </source>
</evidence>
<feature type="transmembrane region" description="Helical" evidence="8">
    <location>
        <begin position="739"/>
        <end position="758"/>
    </location>
</feature>
<dbReference type="InterPro" id="IPR021993">
    <property type="entry name" value="ATPase-cat-bd"/>
</dbReference>
<keyword evidence="12" id="KW-1185">Reference proteome</keyword>
<evidence type="ECO:0000256" key="8">
    <source>
        <dbReference type="SAM" id="Phobius"/>
    </source>
</evidence>
<sequence length="791" mass="85129">MTSVAQSMCIHCGTPVAKGASASEGAFCCLGCRMVHALLTAQYLQRYYDLRGERGVPVSDLRIERRDYKWLDSIARRVREATAAGLSRVDLDVQGLHCSACVWLIDTLFGRRVGAVRVTVNPSLGRAELVVAPDFDLEAFVREVESFGYLLGPPLKSEPVRSRGLVVRMGICIAIAMNSMILGIAIYAGLASGPIYDLFQRLDLLLSLASVTIGGSVFIRSAVQGLRHRVLHLDLPIALGIVLAFAGSVVSYAGHRGGGIFVDTLNVFIALMLVGRFLQERVLEKNRLELLANDGSDGLLTRRVRDGHVETVACAQIAVGDRLRVAPGDLVPVDGTLRDTAAGFSLDWINGESRVRTLAPGERVPAGAFLAGAQAVEIEACDDFAASPLIEWLRTPATRDADSAMSTPWWRRLAKAYVGAVLTAGTVGFLAWLVATRDFARSAEVATAVLIVTCPCAFGIAMPLAYDLVQSGLRRAGLFVRVAGFLDRAAQVHTVVFDKTGTLTNGTLALRHPEALAWLDSVDRAVLYRLASSSSHPKSMAVHRALSEMVHVSIDVPVREEPGRGVSLRWDSGAEFRLGAPDWVAPGANAPGDLAFGRDGEWLAAFTTEETLRPDARAEVAVLRQRGYDVWLLSGDDSARAAQTAHAAGIEPDRVVGDASPEAKAAWVDAHDHDDLMMIGDGINDSLVVERAFCSGTPAIDRPFMAARSDFYFVTPGLRPVRLALDAARALARVRRRNLAMAVTYNVIAVALAYAGLMSPLLCAVLMPASSVSTIVATTWSLNARSRLWRS</sequence>
<dbReference type="Pfam" id="PF00122">
    <property type="entry name" value="E1-E2_ATPase"/>
    <property type="match status" value="1"/>
</dbReference>
<keyword evidence="7 8" id="KW-0472">Membrane</keyword>
<keyword evidence="3 8" id="KW-0812">Transmembrane</keyword>
<feature type="transmembrane region" description="Helical" evidence="8">
    <location>
        <begin position="764"/>
        <end position="782"/>
    </location>
</feature>
<dbReference type="InterPro" id="IPR018303">
    <property type="entry name" value="ATPase_P-typ_P_site"/>
</dbReference>
<evidence type="ECO:0000313" key="12">
    <source>
        <dbReference type="Proteomes" id="UP001379533"/>
    </source>
</evidence>
<dbReference type="PANTHER" id="PTHR43520">
    <property type="entry name" value="ATP7, ISOFORM B"/>
    <property type="match status" value="1"/>
</dbReference>
<dbReference type="InterPro" id="IPR006121">
    <property type="entry name" value="HMA_dom"/>
</dbReference>
<keyword evidence="5" id="KW-1278">Translocase</keyword>
<name>A0ABZ2K2T0_9BACT</name>
<evidence type="ECO:0000256" key="7">
    <source>
        <dbReference type="ARBA" id="ARBA00023136"/>
    </source>
</evidence>
<keyword evidence="6 8" id="KW-1133">Transmembrane helix</keyword>
<feature type="domain" description="P-type ATPase A" evidence="9">
    <location>
        <begin position="301"/>
        <end position="374"/>
    </location>
</feature>
<comment type="subcellular location">
    <subcellularLocation>
        <location evidence="1">Endomembrane system</location>
        <topology evidence="1">Multi-pass membrane protein</topology>
    </subcellularLocation>
</comment>
<evidence type="ECO:0000256" key="4">
    <source>
        <dbReference type="ARBA" id="ARBA00022723"/>
    </source>
</evidence>
<dbReference type="PANTHER" id="PTHR43520:SF8">
    <property type="entry name" value="P-TYPE CU(+) TRANSPORTER"/>
    <property type="match status" value="1"/>
</dbReference>
<feature type="domain" description="Putative metal-binding" evidence="10">
    <location>
        <begin position="9"/>
        <end position="60"/>
    </location>
</feature>
<dbReference type="InterPro" id="IPR059000">
    <property type="entry name" value="ATPase_P-type_domA"/>
</dbReference>
<dbReference type="Pfam" id="PF12156">
    <property type="entry name" value="ATPase-cat_bd"/>
    <property type="match status" value="1"/>
</dbReference>
<feature type="transmembrane region" description="Helical" evidence="8">
    <location>
        <begin position="447"/>
        <end position="466"/>
    </location>
</feature>
<keyword evidence="4" id="KW-0479">Metal-binding</keyword>
<dbReference type="Gene3D" id="3.30.70.100">
    <property type="match status" value="1"/>
</dbReference>
<dbReference type="EMBL" id="CP089982">
    <property type="protein sequence ID" value="WXA91673.1"/>
    <property type="molecule type" value="Genomic_DNA"/>
</dbReference>
<dbReference type="PROSITE" id="PS00154">
    <property type="entry name" value="ATPASE_E1_E2"/>
    <property type="match status" value="1"/>
</dbReference>
<dbReference type="InterPro" id="IPR036412">
    <property type="entry name" value="HAD-like_sf"/>
</dbReference>
<reference evidence="11 12" key="1">
    <citation type="submission" date="2021-12" db="EMBL/GenBank/DDBJ databases">
        <title>Discovery of the Pendulisporaceae a myxobacterial family with distinct sporulation behavior and unique specialized metabolism.</title>
        <authorList>
            <person name="Garcia R."/>
            <person name="Popoff A."/>
            <person name="Bader C.D."/>
            <person name="Loehr J."/>
            <person name="Walesch S."/>
            <person name="Walt C."/>
            <person name="Boldt J."/>
            <person name="Bunk B."/>
            <person name="Haeckl F.J.F.P.J."/>
            <person name="Gunesch A.P."/>
            <person name="Birkelbach J."/>
            <person name="Nuebel U."/>
            <person name="Pietschmann T."/>
            <person name="Bach T."/>
            <person name="Mueller R."/>
        </authorList>
    </citation>
    <scope>NUCLEOTIDE SEQUENCE [LARGE SCALE GENOMIC DNA]</scope>
    <source>
        <strain evidence="11 12">MSr12523</strain>
    </source>
</reference>
<feature type="transmembrane region" description="Helical" evidence="8">
    <location>
        <begin position="260"/>
        <end position="278"/>
    </location>
</feature>
<protein>
    <submittedName>
        <fullName evidence="11">Heavy metal translocating P-type ATPase metal-binding domain-containing protein</fullName>
    </submittedName>
</protein>
<gene>
    <name evidence="11" type="ORF">LZC95_35130</name>
</gene>
<dbReference type="CDD" id="cd00371">
    <property type="entry name" value="HMA"/>
    <property type="match status" value="1"/>
</dbReference>
<feature type="transmembrane region" description="Helical" evidence="8">
    <location>
        <begin position="202"/>
        <end position="223"/>
    </location>
</feature>
<dbReference type="InterPro" id="IPR001757">
    <property type="entry name" value="P_typ_ATPase"/>
</dbReference>
<dbReference type="Pfam" id="PF00702">
    <property type="entry name" value="Hydrolase"/>
    <property type="match status" value="1"/>
</dbReference>
<evidence type="ECO:0000256" key="3">
    <source>
        <dbReference type="ARBA" id="ARBA00022692"/>
    </source>
</evidence>
<dbReference type="InterPro" id="IPR008250">
    <property type="entry name" value="ATPase_P-typ_transduc_dom_A_sf"/>
</dbReference>
<dbReference type="SUPFAM" id="SSF55008">
    <property type="entry name" value="HMA, heavy metal-associated domain"/>
    <property type="match status" value="1"/>
</dbReference>
<dbReference type="Gene3D" id="2.70.150.10">
    <property type="entry name" value="Calcium-transporting ATPase, cytoplasmic transduction domain A"/>
    <property type="match status" value="1"/>
</dbReference>
<dbReference type="Gene3D" id="3.40.50.1000">
    <property type="entry name" value="HAD superfamily/HAD-like"/>
    <property type="match status" value="1"/>
</dbReference>
<evidence type="ECO:0000259" key="9">
    <source>
        <dbReference type="Pfam" id="PF00122"/>
    </source>
</evidence>
<feature type="transmembrane region" description="Helical" evidence="8">
    <location>
        <begin position="235"/>
        <end position="254"/>
    </location>
</feature>